<reference evidence="3" key="1">
    <citation type="submission" date="2022-12" db="EMBL/GenBank/DDBJ databases">
        <title>Polyphasic identification of a Novel Hot-Spring Cyanobacterium Ocullathermofonsia sinensis gen nov. sp. nov. and Genomic Insights on its Adaptations to the Thermal Habitat.</title>
        <authorList>
            <person name="Daroch M."/>
            <person name="Tang J."/>
            <person name="Jiang Y."/>
        </authorList>
    </citation>
    <scope>NUCLEOTIDE SEQUENCE</scope>
    <source>
        <strain evidence="3">PKUAC-SCTA174</strain>
    </source>
</reference>
<dbReference type="KEGG" id="tsin:OXH18_17030"/>
<dbReference type="InterPro" id="IPR055259">
    <property type="entry name" value="YkvP/CgeB_Glyco_trans-like"/>
</dbReference>
<gene>
    <name evidence="3" type="ORF">OXH18_17030</name>
</gene>
<proteinExistence type="predicted"/>
<organism evidence="3 4">
    <name type="scientific">Thermocoleostomius sinensis A174</name>
    <dbReference type="NCBI Taxonomy" id="2016057"/>
    <lineage>
        <taxon>Bacteria</taxon>
        <taxon>Bacillati</taxon>
        <taxon>Cyanobacteriota</taxon>
        <taxon>Cyanophyceae</taxon>
        <taxon>Oculatellales</taxon>
        <taxon>Oculatellaceae</taxon>
        <taxon>Thermocoleostomius</taxon>
    </lineage>
</organism>
<dbReference type="InterPro" id="IPR029044">
    <property type="entry name" value="Nucleotide-diphossugar_trans"/>
</dbReference>
<dbReference type="Gene3D" id="3.90.550.10">
    <property type="entry name" value="Spore Coat Polysaccharide Biosynthesis Protein SpsA, Chain A"/>
    <property type="match status" value="1"/>
</dbReference>
<dbReference type="AlphaFoldDB" id="A0A9E8ZCH0"/>
<name>A0A9E8ZCH0_9CYAN</name>
<evidence type="ECO:0000313" key="4">
    <source>
        <dbReference type="Proteomes" id="UP001163152"/>
    </source>
</evidence>
<dbReference type="RefSeq" id="WP_268608305.1">
    <property type="nucleotide sequence ID" value="NZ_CP113797.1"/>
</dbReference>
<keyword evidence="4" id="KW-1185">Reference proteome</keyword>
<accession>A0A9E8ZCH0</accession>
<sequence>MKVAIQNPFAGQFVAETELSRRIALAASHIGWQAAEVHTASDIRSFHPDFVIALHNNSPKLTEHPTYGCMWNPPSFFEGTEPFVQHVLTYDSYLTSSSVLERWLHQLLYTTPKRYFTAPFYTSCPHTPFQPPKLEQPRLMYLGSNWDGTRFQELFAGLDRQDFMEVYGNPDGWTHLQSTYKGPLPFDGASVLKTLNQAGVGLCLHRSEHRDAALPSMRIFEIVAAGAVAICSDHCFIRSAFGDTVLYINPDLPIPAQLQQITAHMQWIQAHPQTAIEMAAAAHEVFATHYTLEILLQGILPHHQSLVVDKGFKHGAIERISFTTPPAVEVILPVNRPEALPPMLAHLSQQTYPNLSVTIVKPNTLELSKPLLTENSLPLKVLDVPPDALSSTVLWQGLNAIEAEYFALLDESSVIYPNHVQTLVALLEQHPVAGVAYSGSILHASPADVNANPIVLFQPFHLDRWLQFQQTILPHSFVARRSVLDKTLLQDPELQEYATLCLLFHLAQRTPFLFSYELTCESSITPIASEILIQQFHDWSSELSRFKFIFWYQEFAPGKSLQSIHEGASPQSPHYEALKSKLEKQQKELKRLRQAHQTNQAELQYTRDRLQTAQSKIEAMQTSKFWQLRSAWFRVKRAIGLPTDEE</sequence>
<evidence type="ECO:0000313" key="3">
    <source>
        <dbReference type="EMBL" id="WAL58868.1"/>
    </source>
</evidence>
<dbReference type="CDD" id="cd00761">
    <property type="entry name" value="Glyco_tranf_GTA_type"/>
    <property type="match status" value="1"/>
</dbReference>
<feature type="domain" description="Spore protein YkvP/CgeB glycosyl transferase-like" evidence="2">
    <location>
        <begin position="164"/>
        <end position="293"/>
    </location>
</feature>
<evidence type="ECO:0000256" key="1">
    <source>
        <dbReference type="SAM" id="Coils"/>
    </source>
</evidence>
<dbReference type="EMBL" id="CP113797">
    <property type="protein sequence ID" value="WAL58868.1"/>
    <property type="molecule type" value="Genomic_DNA"/>
</dbReference>
<dbReference type="Pfam" id="PF13524">
    <property type="entry name" value="Glyco_trans_1_2"/>
    <property type="match status" value="1"/>
</dbReference>
<dbReference type="SUPFAM" id="SSF53448">
    <property type="entry name" value="Nucleotide-diphospho-sugar transferases"/>
    <property type="match status" value="1"/>
</dbReference>
<feature type="coiled-coil region" evidence="1">
    <location>
        <begin position="575"/>
        <end position="602"/>
    </location>
</feature>
<dbReference type="Proteomes" id="UP001163152">
    <property type="component" value="Chromosome"/>
</dbReference>
<evidence type="ECO:0000259" key="2">
    <source>
        <dbReference type="Pfam" id="PF13524"/>
    </source>
</evidence>
<keyword evidence="1" id="KW-0175">Coiled coil</keyword>
<protein>
    <submittedName>
        <fullName evidence="3">Glycosyltransferase family A protein</fullName>
    </submittedName>
</protein>